<organism evidence="13 14">
    <name type="scientific">Dichomitus squalens</name>
    <dbReference type="NCBI Taxonomy" id="114155"/>
    <lineage>
        <taxon>Eukaryota</taxon>
        <taxon>Fungi</taxon>
        <taxon>Dikarya</taxon>
        <taxon>Basidiomycota</taxon>
        <taxon>Agaricomycotina</taxon>
        <taxon>Agaricomycetes</taxon>
        <taxon>Polyporales</taxon>
        <taxon>Polyporaceae</taxon>
        <taxon>Dichomitus</taxon>
    </lineage>
</organism>
<dbReference type="GO" id="GO:0042124">
    <property type="term" value="F:1,3-beta-glucanosyltransferase activity"/>
    <property type="evidence" value="ECO:0007669"/>
    <property type="project" value="TreeGrafter"/>
</dbReference>
<keyword evidence="9 10" id="KW-0449">Lipoprotein</keyword>
<dbReference type="PANTHER" id="PTHR31468">
    <property type="entry name" value="1,3-BETA-GLUCANOSYLTRANSFERASE GAS1"/>
    <property type="match status" value="1"/>
</dbReference>
<name>A0A4Q9QC58_9APHY</name>
<evidence type="ECO:0000256" key="5">
    <source>
        <dbReference type="ARBA" id="ARBA00022729"/>
    </source>
</evidence>
<dbReference type="AlphaFoldDB" id="A0A4Q9QC58"/>
<keyword evidence="4 10" id="KW-0336">GPI-anchor</keyword>
<evidence type="ECO:0000256" key="4">
    <source>
        <dbReference type="ARBA" id="ARBA00022622"/>
    </source>
</evidence>
<dbReference type="GO" id="GO:0098552">
    <property type="term" value="C:side of membrane"/>
    <property type="evidence" value="ECO:0007669"/>
    <property type="project" value="UniProtKB-KW"/>
</dbReference>
<evidence type="ECO:0000256" key="8">
    <source>
        <dbReference type="ARBA" id="ARBA00023180"/>
    </source>
</evidence>
<evidence type="ECO:0000256" key="12">
    <source>
        <dbReference type="SAM" id="Phobius"/>
    </source>
</evidence>
<dbReference type="EMBL" id="ML145085">
    <property type="protein sequence ID" value="TBU64756.1"/>
    <property type="molecule type" value="Genomic_DNA"/>
</dbReference>
<keyword evidence="10 13" id="KW-0808">Transferase</keyword>
<dbReference type="InterPro" id="IPR009571">
    <property type="entry name" value="SUR7/Rim9-like_fungi"/>
</dbReference>
<feature type="signal peptide" evidence="10">
    <location>
        <begin position="1"/>
        <end position="23"/>
    </location>
</feature>
<keyword evidence="5 10" id="KW-0732">Signal</keyword>
<keyword evidence="7" id="KW-1015">Disulfide bond</keyword>
<keyword evidence="14" id="KW-1185">Reference proteome</keyword>
<feature type="region of interest" description="Disordered" evidence="11">
    <location>
        <begin position="775"/>
        <end position="801"/>
    </location>
</feature>
<dbReference type="GO" id="GO:0071970">
    <property type="term" value="P:fungal-type cell wall (1-&gt;3)-beta-D-glucan biosynthetic process"/>
    <property type="evidence" value="ECO:0007669"/>
    <property type="project" value="TreeGrafter"/>
</dbReference>
<evidence type="ECO:0000256" key="11">
    <source>
        <dbReference type="SAM" id="MobiDB-lite"/>
    </source>
</evidence>
<dbReference type="SMART" id="SM00768">
    <property type="entry name" value="X8"/>
    <property type="match status" value="1"/>
</dbReference>
<gene>
    <name evidence="13" type="ORF">BD310DRAFT_943753</name>
</gene>
<evidence type="ECO:0000256" key="2">
    <source>
        <dbReference type="ARBA" id="ARBA00004589"/>
    </source>
</evidence>
<sequence>MHRLCLLPLVSTVFLRYPCSVSSSSVTNSRGAWRSFAALLMLIFPTLIQVGQINTSTVPRGISMVNINMTGYGQGLAAALGDPIGGLYATNASAPLQQMEGIRDTYKFGLYSYCGYLNGSQGTCSNTSAANRFEPFRVITADMLGNYTGFTTALITQGTFIDSNYLGDFTNGAWYLILIGTVAAALALLTGFLKHTLFFLLSTAFAVLGALSLLIGATIWTVIIKKAEGINNFVVGSAGSPTPLGITVSTGDALFLLWASWACLLVSCLPYMIRLSDVHPAVALTGGVLALVAGAHALQKVSRVGRYLYTDDGNRFFIKGIAYQEQGAASTDPNNPFSEPSTFIDPLQDGTACKRDIPFLQQLGVNTIRVYSVNSSLNHDDCMSAFSAANIYTIVDLALPGNGSIDRLNPTWTTNLQDQYINTINVFNKYDNVLAYNVGNEIIVDPSGTGAAPFIKAAARDIRSYLNSVGSSALVGYAAIDGDDNWVLPLAEYLSCDPTSANNGSSAIDLFGLNNYEWCGNDSPSAYSGTNGNFAGYNVPAYFSEFGCVKNPPRLWTEVGTIFSQPMSDIWSGGVAFSYFPAESNDGEFGIVTINGNTVTTNDDFGRLQAQYGNVTFPTVPSKSSAGTTQFPSCPPNNSSWLASNTLPPTPNDNECQCLASTLSCQFTPKTDNTSVIIGSLIDFTCSTLPSVNANCDDISGNGTTGSYGRVAFCDPATKLSFVMSEFYEATNRAATSCDFSGNATVNPNAPTSASAENAAASSCLSNPNAVFTPSSPASASGSSSTGGSTGSGQSGSSGNKNAAESLFESKALFGVGIAALLSVLGSALTLA</sequence>
<evidence type="ECO:0000256" key="1">
    <source>
        <dbReference type="ARBA" id="ARBA00004196"/>
    </source>
</evidence>
<proteinExistence type="inferred from homology"/>
<comment type="function">
    <text evidence="10">Splits internally a 1,3-beta-glucan molecule and transfers the newly generated reducing end (the donor) to the non-reducing end of another 1,3-beta-glucan molecule (the acceptor) forming a 1,3-beta linkage, resulting in the elongation of 1,3-beta-glucan chains in the cell wall.</text>
</comment>
<dbReference type="PANTHER" id="PTHR31468:SF2">
    <property type="entry name" value="1,3-BETA-GLUCANOSYLTRANSFERASE GAS1"/>
    <property type="match status" value="1"/>
</dbReference>
<dbReference type="InterPro" id="IPR017853">
    <property type="entry name" value="GH"/>
</dbReference>
<evidence type="ECO:0000256" key="6">
    <source>
        <dbReference type="ARBA" id="ARBA00023136"/>
    </source>
</evidence>
<feature type="transmembrane region" description="Helical" evidence="12">
    <location>
        <begin position="253"/>
        <end position="273"/>
    </location>
</feature>
<feature type="transmembrane region" description="Helical" evidence="12">
    <location>
        <begin position="173"/>
        <end position="193"/>
    </location>
</feature>
<evidence type="ECO:0000256" key="7">
    <source>
        <dbReference type="ARBA" id="ARBA00023157"/>
    </source>
</evidence>
<dbReference type="SUPFAM" id="SSF51445">
    <property type="entry name" value="(Trans)glycosidases"/>
    <property type="match status" value="1"/>
</dbReference>
<dbReference type="Proteomes" id="UP000292082">
    <property type="component" value="Unassembled WGS sequence"/>
</dbReference>
<comment type="subcellular location">
    <subcellularLocation>
        <location evidence="1">Cell envelope</location>
    </subcellularLocation>
    <subcellularLocation>
        <location evidence="10">Cell membrane</location>
        <topology evidence="10">Lipid-anchor</topology>
        <topology evidence="10">GPI-anchor</topology>
    </subcellularLocation>
    <subcellularLocation>
        <location evidence="2">Membrane</location>
        <topology evidence="2">Lipid-anchor</topology>
        <topology evidence="2">GPI-anchor</topology>
    </subcellularLocation>
</comment>
<feature type="chain" id="PRO_5041033933" description="1,3-beta-glucanosyltransferase" evidence="10">
    <location>
        <begin position="24"/>
        <end position="832"/>
    </location>
</feature>
<feature type="transmembrane region" description="Helical" evidence="12">
    <location>
        <begin position="279"/>
        <end position="298"/>
    </location>
</feature>
<dbReference type="Pfam" id="PF06687">
    <property type="entry name" value="SUR7"/>
    <property type="match status" value="1"/>
</dbReference>
<evidence type="ECO:0000313" key="13">
    <source>
        <dbReference type="EMBL" id="TBU64756.1"/>
    </source>
</evidence>
<evidence type="ECO:0000256" key="3">
    <source>
        <dbReference type="ARBA" id="ARBA00007528"/>
    </source>
</evidence>
<dbReference type="GO" id="GO:0005886">
    <property type="term" value="C:plasma membrane"/>
    <property type="evidence" value="ECO:0007669"/>
    <property type="project" value="UniProtKB-SubCell"/>
</dbReference>
<reference evidence="13 14" key="1">
    <citation type="submission" date="2019-01" db="EMBL/GenBank/DDBJ databases">
        <title>Draft genome sequences of three monokaryotic isolates of the white-rot basidiomycete fungus Dichomitus squalens.</title>
        <authorList>
            <consortium name="DOE Joint Genome Institute"/>
            <person name="Lopez S.C."/>
            <person name="Andreopoulos B."/>
            <person name="Pangilinan J."/>
            <person name="Lipzen A."/>
            <person name="Riley R."/>
            <person name="Ahrendt S."/>
            <person name="Ng V."/>
            <person name="Barry K."/>
            <person name="Daum C."/>
            <person name="Grigoriev I.V."/>
            <person name="Hilden K.S."/>
            <person name="Makela M.R."/>
            <person name="de Vries R.P."/>
        </authorList>
    </citation>
    <scope>NUCLEOTIDE SEQUENCE [LARGE SCALE GENOMIC DNA]</scope>
    <source>
        <strain evidence="13 14">CBS 464.89</strain>
    </source>
</reference>
<feature type="compositionally biased region" description="Low complexity" evidence="11">
    <location>
        <begin position="775"/>
        <end position="787"/>
    </location>
</feature>
<evidence type="ECO:0000256" key="9">
    <source>
        <dbReference type="ARBA" id="ARBA00023288"/>
    </source>
</evidence>
<dbReference type="STRING" id="114155.A0A4Q9QC58"/>
<evidence type="ECO:0000313" key="14">
    <source>
        <dbReference type="Proteomes" id="UP000292082"/>
    </source>
</evidence>
<keyword evidence="12" id="KW-0812">Transmembrane</keyword>
<dbReference type="GO" id="GO:0031505">
    <property type="term" value="P:fungal-type cell wall organization"/>
    <property type="evidence" value="ECO:0007669"/>
    <property type="project" value="TreeGrafter"/>
</dbReference>
<protein>
    <recommendedName>
        <fullName evidence="10">1,3-beta-glucanosyltransferase</fullName>
        <ecNumber evidence="10">2.4.1.-</ecNumber>
    </recommendedName>
</protein>
<keyword evidence="12" id="KW-1133">Transmembrane helix</keyword>
<dbReference type="Gene3D" id="1.20.58.1040">
    <property type="match status" value="1"/>
</dbReference>
<evidence type="ECO:0000256" key="10">
    <source>
        <dbReference type="RuleBase" id="RU361209"/>
    </source>
</evidence>
<dbReference type="Pfam" id="PF03198">
    <property type="entry name" value="Glyco_hydro_72"/>
    <property type="match status" value="1"/>
</dbReference>
<accession>A0A4Q9QC58</accession>
<feature type="transmembrane region" description="Helical" evidence="12">
    <location>
        <begin position="199"/>
        <end position="223"/>
    </location>
</feature>
<dbReference type="Pfam" id="PF07983">
    <property type="entry name" value="X8"/>
    <property type="match status" value="1"/>
</dbReference>
<dbReference type="Gene3D" id="3.20.20.80">
    <property type="entry name" value="Glycosidases"/>
    <property type="match status" value="1"/>
</dbReference>
<dbReference type="InterPro" id="IPR012946">
    <property type="entry name" value="X8"/>
</dbReference>
<dbReference type="EC" id="2.4.1.-" evidence="10"/>
<dbReference type="InterPro" id="IPR004886">
    <property type="entry name" value="Glucanosyltransferase"/>
</dbReference>
<keyword evidence="6 10" id="KW-0472">Membrane</keyword>
<keyword evidence="8" id="KW-0325">Glycoprotein</keyword>
<comment type="similarity">
    <text evidence="3 10">Belongs to the glycosyl hydrolase 72 family.</text>
</comment>